<protein>
    <submittedName>
        <fullName evidence="4">Response regulator</fullName>
    </submittedName>
</protein>
<dbReference type="InterPro" id="IPR011006">
    <property type="entry name" value="CheY-like_superfamily"/>
</dbReference>
<name>A0A7C4RT43_9BACT</name>
<dbReference type="PROSITE" id="PS50110">
    <property type="entry name" value="RESPONSE_REGULATORY"/>
    <property type="match status" value="1"/>
</dbReference>
<dbReference type="PANTHER" id="PTHR44591">
    <property type="entry name" value="STRESS RESPONSE REGULATOR PROTEIN 1"/>
    <property type="match status" value="1"/>
</dbReference>
<dbReference type="SUPFAM" id="SSF52172">
    <property type="entry name" value="CheY-like"/>
    <property type="match status" value="1"/>
</dbReference>
<evidence type="ECO:0000256" key="1">
    <source>
        <dbReference type="ARBA" id="ARBA00022553"/>
    </source>
</evidence>
<organism evidence="4">
    <name type="scientific">Desulfatirhabdium butyrativorans</name>
    <dbReference type="NCBI Taxonomy" id="340467"/>
    <lineage>
        <taxon>Bacteria</taxon>
        <taxon>Pseudomonadati</taxon>
        <taxon>Thermodesulfobacteriota</taxon>
        <taxon>Desulfobacteria</taxon>
        <taxon>Desulfobacterales</taxon>
        <taxon>Desulfatirhabdiaceae</taxon>
        <taxon>Desulfatirhabdium</taxon>
    </lineage>
</organism>
<dbReference type="Pfam" id="PF00072">
    <property type="entry name" value="Response_reg"/>
    <property type="match status" value="1"/>
</dbReference>
<evidence type="ECO:0000313" key="4">
    <source>
        <dbReference type="EMBL" id="HGU33445.1"/>
    </source>
</evidence>
<dbReference type="AlphaFoldDB" id="A0A7C4RT43"/>
<comment type="caution">
    <text evidence="4">The sequence shown here is derived from an EMBL/GenBank/DDBJ whole genome shotgun (WGS) entry which is preliminary data.</text>
</comment>
<dbReference type="InterPro" id="IPR050595">
    <property type="entry name" value="Bact_response_regulator"/>
</dbReference>
<dbReference type="PANTHER" id="PTHR44591:SF3">
    <property type="entry name" value="RESPONSE REGULATORY DOMAIN-CONTAINING PROTEIN"/>
    <property type="match status" value="1"/>
</dbReference>
<gene>
    <name evidence="4" type="ORF">ENS29_11380</name>
</gene>
<dbReference type="EMBL" id="DSUH01000261">
    <property type="protein sequence ID" value="HGU33445.1"/>
    <property type="molecule type" value="Genomic_DNA"/>
</dbReference>
<dbReference type="InterPro" id="IPR001789">
    <property type="entry name" value="Sig_transdc_resp-reg_receiver"/>
</dbReference>
<sequence length="211" mass="23882">MEELMNQSRSSTTAQEPLILVVDDAPDNLKLLERLLEKQGYRIQICQSGREALQIVPRLRPALILLDIVMPEMDGYEVYRQLRLNPRAKDIPIIFLSAMDKTEDIVRGFQLGASDYITKPVNPAELYARIFNHIELKRLKKELNEAAVRIEALIERLTAAEIVFPACDGCEKSRALVAPSWVETIRSMLMACKSLNPEAFRCPGCSKPTQV</sequence>
<proteinExistence type="predicted"/>
<feature type="domain" description="Response regulatory" evidence="3">
    <location>
        <begin position="18"/>
        <end position="134"/>
    </location>
</feature>
<reference evidence="4" key="1">
    <citation type="journal article" date="2020" name="mSystems">
        <title>Genome- and Community-Level Interaction Insights into Carbon Utilization and Element Cycling Functions of Hydrothermarchaeota in Hydrothermal Sediment.</title>
        <authorList>
            <person name="Zhou Z."/>
            <person name="Liu Y."/>
            <person name="Xu W."/>
            <person name="Pan J."/>
            <person name="Luo Z.H."/>
            <person name="Li M."/>
        </authorList>
    </citation>
    <scope>NUCLEOTIDE SEQUENCE [LARGE SCALE GENOMIC DNA]</scope>
    <source>
        <strain evidence="4">SpSt-477</strain>
    </source>
</reference>
<evidence type="ECO:0000259" key="3">
    <source>
        <dbReference type="PROSITE" id="PS50110"/>
    </source>
</evidence>
<keyword evidence="1 2" id="KW-0597">Phosphoprotein</keyword>
<dbReference type="Gene3D" id="3.40.50.2300">
    <property type="match status" value="1"/>
</dbReference>
<dbReference type="GO" id="GO:0000160">
    <property type="term" value="P:phosphorelay signal transduction system"/>
    <property type="evidence" value="ECO:0007669"/>
    <property type="project" value="InterPro"/>
</dbReference>
<feature type="modified residue" description="4-aspartylphosphate" evidence="2">
    <location>
        <position position="67"/>
    </location>
</feature>
<dbReference type="SMART" id="SM00448">
    <property type="entry name" value="REC"/>
    <property type="match status" value="1"/>
</dbReference>
<accession>A0A7C4RT43</accession>
<evidence type="ECO:0000256" key="2">
    <source>
        <dbReference type="PROSITE-ProRule" id="PRU00169"/>
    </source>
</evidence>